<keyword evidence="4" id="KW-0032">Aminotransferase</keyword>
<dbReference type="InterPro" id="IPR015421">
    <property type="entry name" value="PyrdxlP-dep_Trfase_major"/>
</dbReference>
<name>A0ABW5K212_9FLAO</name>
<protein>
    <submittedName>
        <fullName evidence="4">DegT/DnrJ/EryC1/StrS family aminotransferase</fullName>
    </submittedName>
</protein>
<dbReference type="InterPro" id="IPR000653">
    <property type="entry name" value="DegT/StrS_aminotransferase"/>
</dbReference>
<gene>
    <name evidence="4" type="ORF">ACFSSB_07480</name>
</gene>
<dbReference type="PANTHER" id="PTHR30244">
    <property type="entry name" value="TRANSAMINASE"/>
    <property type="match status" value="1"/>
</dbReference>
<comment type="similarity">
    <text evidence="2 3">Belongs to the DegT/DnrJ/EryC1 family.</text>
</comment>
<proteinExistence type="inferred from homology"/>
<reference evidence="5" key="1">
    <citation type="journal article" date="2019" name="Int. J. Syst. Evol. Microbiol.">
        <title>The Global Catalogue of Microorganisms (GCM) 10K type strain sequencing project: providing services to taxonomists for standard genome sequencing and annotation.</title>
        <authorList>
            <consortium name="The Broad Institute Genomics Platform"/>
            <consortium name="The Broad Institute Genome Sequencing Center for Infectious Disease"/>
            <person name="Wu L."/>
            <person name="Ma J."/>
        </authorList>
    </citation>
    <scope>NUCLEOTIDE SEQUENCE [LARGE SCALE GENOMIC DNA]</scope>
    <source>
        <strain evidence="5">KCTC 42808</strain>
    </source>
</reference>
<evidence type="ECO:0000256" key="2">
    <source>
        <dbReference type="ARBA" id="ARBA00037999"/>
    </source>
</evidence>
<dbReference type="InterPro" id="IPR015422">
    <property type="entry name" value="PyrdxlP-dep_Trfase_small"/>
</dbReference>
<dbReference type="SUPFAM" id="SSF53383">
    <property type="entry name" value="PLP-dependent transferases"/>
    <property type="match status" value="1"/>
</dbReference>
<dbReference type="PIRSF" id="PIRSF000390">
    <property type="entry name" value="PLP_StrS"/>
    <property type="match status" value="1"/>
</dbReference>
<dbReference type="InterPro" id="IPR015424">
    <property type="entry name" value="PyrdxlP-dep_Trfase"/>
</dbReference>
<dbReference type="Proteomes" id="UP001597467">
    <property type="component" value="Unassembled WGS sequence"/>
</dbReference>
<comment type="caution">
    <text evidence="4">The sequence shown here is derived from an EMBL/GenBank/DDBJ whole genome shotgun (WGS) entry which is preliminary data.</text>
</comment>
<evidence type="ECO:0000313" key="4">
    <source>
        <dbReference type="EMBL" id="MFD2542154.1"/>
    </source>
</evidence>
<evidence type="ECO:0000313" key="5">
    <source>
        <dbReference type="Proteomes" id="UP001597467"/>
    </source>
</evidence>
<dbReference type="EMBL" id="JBHULM010000011">
    <property type="protein sequence ID" value="MFD2542154.1"/>
    <property type="molecule type" value="Genomic_DNA"/>
</dbReference>
<keyword evidence="1 3" id="KW-0663">Pyridoxal phosphate</keyword>
<keyword evidence="5" id="KW-1185">Reference proteome</keyword>
<accession>A0ABW5K212</accession>
<dbReference type="CDD" id="cd00616">
    <property type="entry name" value="AHBA_syn"/>
    <property type="match status" value="1"/>
</dbReference>
<dbReference type="RefSeq" id="WP_379902674.1">
    <property type="nucleotide sequence ID" value="NZ_JBHULM010000011.1"/>
</dbReference>
<evidence type="ECO:0000256" key="3">
    <source>
        <dbReference type="RuleBase" id="RU004508"/>
    </source>
</evidence>
<dbReference type="Gene3D" id="3.90.1150.10">
    <property type="entry name" value="Aspartate Aminotransferase, domain 1"/>
    <property type="match status" value="1"/>
</dbReference>
<dbReference type="Pfam" id="PF01041">
    <property type="entry name" value="DegT_DnrJ_EryC1"/>
    <property type="match status" value="1"/>
</dbReference>
<organism evidence="4 5">
    <name type="scientific">Lacinutrix gracilariae</name>
    <dbReference type="NCBI Taxonomy" id="1747198"/>
    <lineage>
        <taxon>Bacteria</taxon>
        <taxon>Pseudomonadati</taxon>
        <taxon>Bacteroidota</taxon>
        <taxon>Flavobacteriia</taxon>
        <taxon>Flavobacteriales</taxon>
        <taxon>Flavobacteriaceae</taxon>
        <taxon>Lacinutrix</taxon>
    </lineage>
</organism>
<dbReference type="PANTHER" id="PTHR30244:SF36">
    <property type="entry name" value="3-OXO-GLUCOSE-6-PHOSPHATE:GLUTAMATE AMINOTRANSFERASE"/>
    <property type="match status" value="1"/>
</dbReference>
<keyword evidence="4" id="KW-0808">Transferase</keyword>
<sequence>MIKFLDLHKMNARFETEFQEQFKLFLDSGYYILGKEVAAFETNYANYCGTKYCVGVSNGLDALILIFKAYKELGLLQDDDEVIVPANTYIASILSVFHTGLKPVFVEPDIATYNISVSEIEKNITPKTKVILAVHLYGQLADMSSINRLAKKHNLLVIEDAAQAHGAKHINKAGNLSDAAAFSFYPSKNLGALGDGGAVTTNDADLAEVLKKLRNYGASKKYLNDLKGFNKRLDEIQAAFLNIKLQKLDEDNAKRREVAKRYISEIKNKKITLPYYDNSKNHVFHVFVILVEDRTSFINYLKENKIETLIHYPVAPHKQEALKEFKSLKLPITELIHKNIVSLPISPVISRQEVTQIIQTINAY</sequence>
<dbReference type="GO" id="GO:0008483">
    <property type="term" value="F:transaminase activity"/>
    <property type="evidence" value="ECO:0007669"/>
    <property type="project" value="UniProtKB-KW"/>
</dbReference>
<evidence type="ECO:0000256" key="1">
    <source>
        <dbReference type="ARBA" id="ARBA00022898"/>
    </source>
</evidence>
<dbReference type="Gene3D" id="3.40.640.10">
    <property type="entry name" value="Type I PLP-dependent aspartate aminotransferase-like (Major domain)"/>
    <property type="match status" value="1"/>
</dbReference>